<dbReference type="FunCoup" id="A0A2G5EFB4">
    <property type="interactions" value="19"/>
</dbReference>
<evidence type="ECO:0000256" key="1">
    <source>
        <dbReference type="SAM" id="MobiDB-lite"/>
    </source>
</evidence>
<dbReference type="InterPro" id="IPR005519">
    <property type="entry name" value="Acid_phosphat_B-like"/>
</dbReference>
<organism evidence="3 4">
    <name type="scientific">Aquilegia coerulea</name>
    <name type="common">Rocky mountain columbine</name>
    <dbReference type="NCBI Taxonomy" id="218851"/>
    <lineage>
        <taxon>Eukaryota</taxon>
        <taxon>Viridiplantae</taxon>
        <taxon>Streptophyta</taxon>
        <taxon>Embryophyta</taxon>
        <taxon>Tracheophyta</taxon>
        <taxon>Spermatophyta</taxon>
        <taxon>Magnoliopsida</taxon>
        <taxon>Ranunculales</taxon>
        <taxon>Ranunculaceae</taxon>
        <taxon>Thalictroideae</taxon>
        <taxon>Aquilegia</taxon>
    </lineage>
</organism>
<dbReference type="InParanoid" id="A0A2G5EFB4"/>
<evidence type="ECO:0000313" key="3">
    <source>
        <dbReference type="EMBL" id="PIA54439.1"/>
    </source>
</evidence>
<dbReference type="Pfam" id="PF03767">
    <property type="entry name" value="Acid_phosphat_B"/>
    <property type="match status" value="1"/>
</dbReference>
<protein>
    <recommendedName>
        <fullName evidence="5">Acid phosphatase</fullName>
    </recommendedName>
</protein>
<feature type="region of interest" description="Disordered" evidence="1">
    <location>
        <begin position="1"/>
        <end position="28"/>
    </location>
</feature>
<dbReference type="Gene3D" id="3.40.50.1000">
    <property type="entry name" value="HAD superfamily/HAD-like"/>
    <property type="match status" value="1"/>
</dbReference>
<dbReference type="EMBL" id="KZ305026">
    <property type="protein sequence ID" value="PIA54439.1"/>
    <property type="molecule type" value="Genomic_DNA"/>
</dbReference>
<sequence>MSSFSDQMEHGNSTQTPSSRGSSEMERTQSQMESGVYITSYAAAMFIAAMVTIGVLFITIIATLTVMLRSCQNRNAGVLQLGVRSDEKMFILHAELNRLEVEEFPSICKTHIIQYFKEGDQYLRDLKWTIWMIHSYLNSLKPHADGLDVVLMDLDDILNVVEDKHQAAAHILDLYTKLQASGWSLILITRKPETLHIVTMETLISSGYKSWSSLIMRSDDEMLMESWAYFSNRRAVLQKLDFRISSVISSHMDALTGPCLGKRVFKLPSPPN</sequence>
<accession>A0A2G5EFB4</accession>
<gene>
    <name evidence="3" type="ORF">AQUCO_00900762v1</name>
</gene>
<keyword evidence="4" id="KW-1185">Reference proteome</keyword>
<name>A0A2G5EFB4_AQUCA</name>
<keyword evidence="2" id="KW-0812">Transmembrane</keyword>
<keyword evidence="2" id="KW-1133">Transmembrane helix</keyword>
<evidence type="ECO:0008006" key="5">
    <source>
        <dbReference type="Google" id="ProtNLM"/>
    </source>
</evidence>
<dbReference type="AlphaFoldDB" id="A0A2G5EFB4"/>
<keyword evidence="2" id="KW-0472">Membrane</keyword>
<dbReference type="InterPro" id="IPR023214">
    <property type="entry name" value="HAD_sf"/>
</dbReference>
<dbReference type="PANTHER" id="PTHR31284">
    <property type="entry name" value="ACID PHOSPHATASE-LIKE PROTEIN"/>
    <property type="match status" value="1"/>
</dbReference>
<dbReference type="Proteomes" id="UP000230069">
    <property type="component" value="Unassembled WGS sequence"/>
</dbReference>
<evidence type="ECO:0000256" key="2">
    <source>
        <dbReference type="SAM" id="Phobius"/>
    </source>
</evidence>
<feature type="transmembrane region" description="Helical" evidence="2">
    <location>
        <begin position="41"/>
        <end position="64"/>
    </location>
</feature>
<dbReference type="STRING" id="218851.A0A2G5EFB4"/>
<dbReference type="PANTHER" id="PTHR31284:SF22">
    <property type="entry name" value="ACID PHOSPHATASE"/>
    <property type="match status" value="1"/>
</dbReference>
<dbReference type="OrthoDB" id="1900337at2759"/>
<proteinExistence type="predicted"/>
<evidence type="ECO:0000313" key="4">
    <source>
        <dbReference type="Proteomes" id="UP000230069"/>
    </source>
</evidence>
<reference evidence="3 4" key="1">
    <citation type="submission" date="2017-09" db="EMBL/GenBank/DDBJ databases">
        <title>WGS assembly of Aquilegia coerulea Goldsmith.</title>
        <authorList>
            <person name="Hodges S."/>
            <person name="Kramer E."/>
            <person name="Nordborg M."/>
            <person name="Tomkins J."/>
            <person name="Borevitz J."/>
            <person name="Derieg N."/>
            <person name="Yan J."/>
            <person name="Mihaltcheva S."/>
            <person name="Hayes R.D."/>
            <person name="Rokhsar D."/>
        </authorList>
    </citation>
    <scope>NUCLEOTIDE SEQUENCE [LARGE SCALE GENOMIC DNA]</scope>
    <source>
        <strain evidence="4">cv. Goldsmith</strain>
    </source>
</reference>